<name>A0A4Y8LP95_9BACL</name>
<dbReference type="OrthoDB" id="1523490at2"/>
<evidence type="ECO:0000256" key="3">
    <source>
        <dbReference type="ARBA" id="ARBA00022692"/>
    </source>
</evidence>
<dbReference type="Pfam" id="PF02588">
    <property type="entry name" value="YitT_membrane"/>
    <property type="match status" value="1"/>
</dbReference>
<feature type="transmembrane region" description="Helical" evidence="7">
    <location>
        <begin position="114"/>
        <end position="139"/>
    </location>
</feature>
<evidence type="ECO:0000256" key="1">
    <source>
        <dbReference type="ARBA" id="ARBA00004651"/>
    </source>
</evidence>
<comment type="caution">
    <text evidence="8">The sequence shown here is derived from an EMBL/GenBank/DDBJ whole genome shotgun (WGS) entry which is preliminary data.</text>
</comment>
<accession>A0A4Y8LP95</accession>
<protein>
    <submittedName>
        <fullName evidence="8">YitT family protein</fullName>
    </submittedName>
</protein>
<evidence type="ECO:0000313" key="9">
    <source>
        <dbReference type="Proteomes" id="UP000297900"/>
    </source>
</evidence>
<dbReference type="PANTHER" id="PTHR33545:SF5">
    <property type="entry name" value="UPF0750 MEMBRANE PROTEIN YITT"/>
    <property type="match status" value="1"/>
</dbReference>
<dbReference type="AlphaFoldDB" id="A0A4Y8LP95"/>
<dbReference type="RefSeq" id="WP_135154129.1">
    <property type="nucleotide sequence ID" value="NZ_SOMN01000040.1"/>
</dbReference>
<keyword evidence="5 7" id="KW-0472">Membrane</keyword>
<evidence type="ECO:0000313" key="8">
    <source>
        <dbReference type="EMBL" id="TFE22791.1"/>
    </source>
</evidence>
<sequence>MNARMKEFNRQWLQIILGCLITALGLVVLKHSHVVTGGTAGLSLSLSYVLHVEFHYAFVLLNIPFLLFSYWKLGRAFTLRTIIAVVLLSGMTSADNLLPHYSLPALAGSIVGGAFIGLGVSLLFQYGSSLGGSTILVLYFQKKYGWDPGKTNFIADVLAFAGCLSALTLNQGLISVLSLAVTSGLMSFYTNRNRNQGPRRSGRGKLSSAAAA</sequence>
<evidence type="ECO:0000256" key="2">
    <source>
        <dbReference type="ARBA" id="ARBA00022475"/>
    </source>
</evidence>
<dbReference type="GO" id="GO:0005886">
    <property type="term" value="C:plasma membrane"/>
    <property type="evidence" value="ECO:0007669"/>
    <property type="project" value="UniProtKB-SubCell"/>
</dbReference>
<keyword evidence="4 7" id="KW-1133">Transmembrane helix</keyword>
<evidence type="ECO:0000256" key="5">
    <source>
        <dbReference type="ARBA" id="ARBA00023136"/>
    </source>
</evidence>
<evidence type="ECO:0000256" key="4">
    <source>
        <dbReference type="ARBA" id="ARBA00022989"/>
    </source>
</evidence>
<feature type="region of interest" description="Disordered" evidence="6">
    <location>
        <begin position="192"/>
        <end position="212"/>
    </location>
</feature>
<comment type="subcellular location">
    <subcellularLocation>
        <location evidence="1">Cell membrane</location>
        <topology evidence="1">Multi-pass membrane protein</topology>
    </subcellularLocation>
</comment>
<proteinExistence type="predicted"/>
<evidence type="ECO:0000256" key="7">
    <source>
        <dbReference type="SAM" id="Phobius"/>
    </source>
</evidence>
<reference evidence="8 9" key="1">
    <citation type="submission" date="2019-03" db="EMBL/GenBank/DDBJ databases">
        <title>Cohnella endophytica sp. nov., a novel endophytic bacterium isolated from bark of Sonneratia apetala.</title>
        <authorList>
            <person name="Tuo L."/>
        </authorList>
    </citation>
    <scope>NUCLEOTIDE SEQUENCE [LARGE SCALE GENOMIC DNA]</scope>
    <source>
        <strain evidence="8 9">CCTCC AB 208254</strain>
    </source>
</reference>
<dbReference type="InterPro" id="IPR051461">
    <property type="entry name" value="UPF0750_membrane"/>
</dbReference>
<organism evidence="8 9">
    <name type="scientific">Cohnella luojiensis</name>
    <dbReference type="NCBI Taxonomy" id="652876"/>
    <lineage>
        <taxon>Bacteria</taxon>
        <taxon>Bacillati</taxon>
        <taxon>Bacillota</taxon>
        <taxon>Bacilli</taxon>
        <taxon>Bacillales</taxon>
        <taxon>Paenibacillaceae</taxon>
        <taxon>Cohnella</taxon>
    </lineage>
</organism>
<keyword evidence="9" id="KW-1185">Reference proteome</keyword>
<dbReference type="Proteomes" id="UP000297900">
    <property type="component" value="Unassembled WGS sequence"/>
</dbReference>
<keyword evidence="3 7" id="KW-0812">Transmembrane</keyword>
<dbReference type="InterPro" id="IPR003740">
    <property type="entry name" value="YitT"/>
</dbReference>
<keyword evidence="2" id="KW-1003">Cell membrane</keyword>
<gene>
    <name evidence="8" type="ORF">E2980_20580</name>
</gene>
<feature type="transmembrane region" description="Helical" evidence="7">
    <location>
        <begin position="12"/>
        <end position="29"/>
    </location>
</feature>
<dbReference type="EMBL" id="SOMN01000040">
    <property type="protein sequence ID" value="TFE22791.1"/>
    <property type="molecule type" value="Genomic_DNA"/>
</dbReference>
<feature type="transmembrane region" description="Helical" evidence="7">
    <location>
        <begin position="77"/>
        <end position="94"/>
    </location>
</feature>
<evidence type="ECO:0000256" key="6">
    <source>
        <dbReference type="SAM" id="MobiDB-lite"/>
    </source>
</evidence>
<feature type="transmembrane region" description="Helical" evidence="7">
    <location>
        <begin position="49"/>
        <end position="70"/>
    </location>
</feature>
<dbReference type="PANTHER" id="PTHR33545">
    <property type="entry name" value="UPF0750 MEMBRANE PROTEIN YITT-RELATED"/>
    <property type="match status" value="1"/>
</dbReference>